<evidence type="ECO:0000256" key="1">
    <source>
        <dbReference type="SAM" id="Phobius"/>
    </source>
</evidence>
<evidence type="ECO:0000313" key="2">
    <source>
        <dbReference type="EMBL" id="SDD66057.1"/>
    </source>
</evidence>
<sequence length="106" mass="11571">MESLAFWLTGALIIVPVALVLVVWLPRRLRFVRDAGAARRLRALGADGADLLALRALVFQPLPRLSRAGAVGACWRAGDPEVIAALARSELRRLGMRAREASREES</sequence>
<dbReference type="EMBL" id="FMZZ01000015">
    <property type="protein sequence ID" value="SDD66057.1"/>
    <property type="molecule type" value="Genomic_DNA"/>
</dbReference>
<keyword evidence="1" id="KW-0812">Transmembrane</keyword>
<proteinExistence type="predicted"/>
<dbReference type="STRING" id="1271860.SAMN05216174_11543"/>
<keyword evidence="1" id="KW-1133">Transmembrane helix</keyword>
<accession>A0A1G6WLF6</accession>
<protein>
    <submittedName>
        <fullName evidence="2">Uncharacterized protein</fullName>
    </submittedName>
</protein>
<dbReference type="Proteomes" id="UP000199501">
    <property type="component" value="Unassembled WGS sequence"/>
</dbReference>
<gene>
    <name evidence="2" type="ORF">SAMN05216174_11543</name>
</gene>
<dbReference type="AlphaFoldDB" id="A0A1G6WLF6"/>
<organism evidence="2 3">
    <name type="scientific">Actinokineospora iranica</name>
    <dbReference type="NCBI Taxonomy" id="1271860"/>
    <lineage>
        <taxon>Bacteria</taxon>
        <taxon>Bacillati</taxon>
        <taxon>Actinomycetota</taxon>
        <taxon>Actinomycetes</taxon>
        <taxon>Pseudonocardiales</taxon>
        <taxon>Pseudonocardiaceae</taxon>
        <taxon>Actinokineospora</taxon>
    </lineage>
</organism>
<keyword evidence="1" id="KW-0472">Membrane</keyword>
<reference evidence="3" key="1">
    <citation type="submission" date="2016-10" db="EMBL/GenBank/DDBJ databases">
        <authorList>
            <person name="Varghese N."/>
            <person name="Submissions S."/>
        </authorList>
    </citation>
    <scope>NUCLEOTIDE SEQUENCE [LARGE SCALE GENOMIC DNA]</scope>
    <source>
        <strain evidence="3">IBRC-M 10403</strain>
    </source>
</reference>
<dbReference type="RefSeq" id="WP_228771902.1">
    <property type="nucleotide sequence ID" value="NZ_FMZZ01000015.1"/>
</dbReference>
<name>A0A1G6WLF6_9PSEU</name>
<evidence type="ECO:0000313" key="3">
    <source>
        <dbReference type="Proteomes" id="UP000199501"/>
    </source>
</evidence>
<keyword evidence="3" id="KW-1185">Reference proteome</keyword>
<feature type="transmembrane region" description="Helical" evidence="1">
    <location>
        <begin position="6"/>
        <end position="25"/>
    </location>
</feature>